<dbReference type="EMBL" id="KV878347">
    <property type="protein sequence ID" value="OJJ44531.1"/>
    <property type="molecule type" value="Genomic_DNA"/>
</dbReference>
<feature type="transmembrane region" description="Helical" evidence="7">
    <location>
        <begin position="17"/>
        <end position="38"/>
    </location>
</feature>
<feature type="transmembrane region" description="Helical" evidence="7">
    <location>
        <begin position="182"/>
        <end position="201"/>
    </location>
</feature>
<evidence type="ECO:0000256" key="6">
    <source>
        <dbReference type="SAM" id="MobiDB-lite"/>
    </source>
</evidence>
<feature type="transmembrane region" description="Helical" evidence="7">
    <location>
        <begin position="213"/>
        <end position="232"/>
    </location>
</feature>
<evidence type="ECO:0000256" key="7">
    <source>
        <dbReference type="SAM" id="Phobius"/>
    </source>
</evidence>
<dbReference type="InterPro" id="IPR052337">
    <property type="entry name" value="SAT4-like"/>
</dbReference>
<evidence type="ECO:0000256" key="3">
    <source>
        <dbReference type="ARBA" id="ARBA00022989"/>
    </source>
</evidence>
<organism evidence="9 10">
    <name type="scientific">Penicilliopsis zonata CBS 506.65</name>
    <dbReference type="NCBI Taxonomy" id="1073090"/>
    <lineage>
        <taxon>Eukaryota</taxon>
        <taxon>Fungi</taxon>
        <taxon>Dikarya</taxon>
        <taxon>Ascomycota</taxon>
        <taxon>Pezizomycotina</taxon>
        <taxon>Eurotiomycetes</taxon>
        <taxon>Eurotiomycetidae</taxon>
        <taxon>Eurotiales</taxon>
        <taxon>Aspergillaceae</taxon>
        <taxon>Penicilliopsis</taxon>
    </lineage>
</organism>
<comment type="subcellular location">
    <subcellularLocation>
        <location evidence="1">Membrane</location>
        <topology evidence="1">Multi-pass membrane protein</topology>
    </subcellularLocation>
</comment>
<keyword evidence="3 7" id="KW-1133">Transmembrane helix</keyword>
<dbReference type="Pfam" id="PF20684">
    <property type="entry name" value="Fung_rhodopsin"/>
    <property type="match status" value="1"/>
</dbReference>
<protein>
    <recommendedName>
        <fullName evidence="8">Rhodopsin domain-containing protein</fullName>
    </recommendedName>
</protein>
<evidence type="ECO:0000256" key="4">
    <source>
        <dbReference type="ARBA" id="ARBA00023136"/>
    </source>
</evidence>
<comment type="similarity">
    <text evidence="5">Belongs to the SAT4 family.</text>
</comment>
<feature type="transmembrane region" description="Helical" evidence="7">
    <location>
        <begin position="93"/>
        <end position="117"/>
    </location>
</feature>
<dbReference type="STRING" id="1073090.A0A1L9SBI8"/>
<evidence type="ECO:0000313" key="10">
    <source>
        <dbReference type="Proteomes" id="UP000184188"/>
    </source>
</evidence>
<feature type="region of interest" description="Disordered" evidence="6">
    <location>
        <begin position="301"/>
        <end position="338"/>
    </location>
</feature>
<dbReference type="PANTHER" id="PTHR33048:SF165">
    <property type="entry name" value="INTEGRAL MEMBRANE PROTEIN"/>
    <property type="match status" value="1"/>
</dbReference>
<feature type="domain" description="Rhodopsin" evidence="8">
    <location>
        <begin position="34"/>
        <end position="275"/>
    </location>
</feature>
<feature type="transmembrane region" description="Helical" evidence="7">
    <location>
        <begin position="129"/>
        <end position="157"/>
    </location>
</feature>
<dbReference type="RefSeq" id="XP_022579041.1">
    <property type="nucleotide sequence ID" value="XM_022723578.1"/>
</dbReference>
<dbReference type="PANTHER" id="PTHR33048">
    <property type="entry name" value="PTH11-LIKE INTEGRAL MEMBRANE PROTEIN (AFU_ORTHOLOGUE AFUA_5G11245)"/>
    <property type="match status" value="1"/>
</dbReference>
<evidence type="ECO:0000256" key="5">
    <source>
        <dbReference type="ARBA" id="ARBA00038359"/>
    </source>
</evidence>
<evidence type="ECO:0000259" key="8">
    <source>
        <dbReference type="Pfam" id="PF20684"/>
    </source>
</evidence>
<evidence type="ECO:0000313" key="9">
    <source>
        <dbReference type="EMBL" id="OJJ44531.1"/>
    </source>
</evidence>
<keyword evidence="2 7" id="KW-0812">Transmembrane</keyword>
<proteinExistence type="inferred from homology"/>
<dbReference type="GeneID" id="34610043"/>
<name>A0A1L9SBI8_9EURO</name>
<dbReference type="Proteomes" id="UP000184188">
    <property type="component" value="Unassembled WGS sequence"/>
</dbReference>
<dbReference type="AlphaFoldDB" id="A0A1L9SBI8"/>
<keyword evidence="10" id="KW-1185">Reference proteome</keyword>
<sequence length="375" mass="41324">MAGTSAPYGISNYGTTLVIVSWTEFGICLVLLLARTYTTWAITKRIRLDLYLAVFTFITATLSLCFFTLSILYGLGQHISVLSTQQATEAMKWAWSNTLVSLFAISGGKFAVVAFLHQLHGPQDRGKKIFLWTLASSNLIMNTITVGTILGTCMPAAKLWDSSLPGTCDGGLRNQNCAYFQGSWSAFVDMVLAIYPAIFFWNVQLQPLVKIGLCVLMGMGIIASVCAIAKTVELSALTRTEDTTYFIGRLDIWNTTEMWVILIVGCIPPIRPLIVRILKKVSSTVYTRSYPRSGTELRNYYASGTGHNHGRTASQKFQSQSGTNNDNDSEENILKGDGTITRTTNIDVTYWHSNGSSEAVDQPNGIPHAFSRHRP</sequence>
<gene>
    <name evidence="9" type="ORF">ASPZODRAFT_134612</name>
</gene>
<dbReference type="GO" id="GO:0016020">
    <property type="term" value="C:membrane"/>
    <property type="evidence" value="ECO:0007669"/>
    <property type="project" value="UniProtKB-SubCell"/>
</dbReference>
<feature type="compositionally biased region" description="Polar residues" evidence="6">
    <location>
        <begin position="311"/>
        <end position="326"/>
    </location>
</feature>
<evidence type="ECO:0000256" key="2">
    <source>
        <dbReference type="ARBA" id="ARBA00022692"/>
    </source>
</evidence>
<reference evidence="10" key="1">
    <citation type="journal article" date="2017" name="Genome Biol.">
        <title>Comparative genomics reveals high biological diversity and specific adaptations in the industrially and medically important fungal genus Aspergillus.</title>
        <authorList>
            <person name="de Vries R.P."/>
            <person name="Riley R."/>
            <person name="Wiebenga A."/>
            <person name="Aguilar-Osorio G."/>
            <person name="Amillis S."/>
            <person name="Uchima C.A."/>
            <person name="Anderluh G."/>
            <person name="Asadollahi M."/>
            <person name="Askin M."/>
            <person name="Barry K."/>
            <person name="Battaglia E."/>
            <person name="Bayram O."/>
            <person name="Benocci T."/>
            <person name="Braus-Stromeyer S.A."/>
            <person name="Caldana C."/>
            <person name="Canovas D."/>
            <person name="Cerqueira G.C."/>
            <person name="Chen F."/>
            <person name="Chen W."/>
            <person name="Choi C."/>
            <person name="Clum A."/>
            <person name="Dos Santos R.A."/>
            <person name="Damasio A.R."/>
            <person name="Diallinas G."/>
            <person name="Emri T."/>
            <person name="Fekete E."/>
            <person name="Flipphi M."/>
            <person name="Freyberg S."/>
            <person name="Gallo A."/>
            <person name="Gournas C."/>
            <person name="Habgood R."/>
            <person name="Hainaut M."/>
            <person name="Harispe M.L."/>
            <person name="Henrissat B."/>
            <person name="Hilden K.S."/>
            <person name="Hope R."/>
            <person name="Hossain A."/>
            <person name="Karabika E."/>
            <person name="Karaffa L."/>
            <person name="Karanyi Z."/>
            <person name="Krasevec N."/>
            <person name="Kuo A."/>
            <person name="Kusch H."/>
            <person name="LaButti K."/>
            <person name="Lagendijk E.L."/>
            <person name="Lapidus A."/>
            <person name="Levasseur A."/>
            <person name="Lindquist E."/>
            <person name="Lipzen A."/>
            <person name="Logrieco A.F."/>
            <person name="MacCabe A."/>
            <person name="Maekelae M.R."/>
            <person name="Malavazi I."/>
            <person name="Melin P."/>
            <person name="Meyer V."/>
            <person name="Mielnichuk N."/>
            <person name="Miskei M."/>
            <person name="Molnar A.P."/>
            <person name="Mule G."/>
            <person name="Ngan C.Y."/>
            <person name="Orejas M."/>
            <person name="Orosz E."/>
            <person name="Ouedraogo J.P."/>
            <person name="Overkamp K.M."/>
            <person name="Park H.-S."/>
            <person name="Perrone G."/>
            <person name="Piumi F."/>
            <person name="Punt P.J."/>
            <person name="Ram A.F."/>
            <person name="Ramon A."/>
            <person name="Rauscher S."/>
            <person name="Record E."/>
            <person name="Riano-Pachon D.M."/>
            <person name="Robert V."/>
            <person name="Roehrig J."/>
            <person name="Ruller R."/>
            <person name="Salamov A."/>
            <person name="Salih N.S."/>
            <person name="Samson R.A."/>
            <person name="Sandor E."/>
            <person name="Sanguinetti M."/>
            <person name="Schuetze T."/>
            <person name="Sepcic K."/>
            <person name="Shelest E."/>
            <person name="Sherlock G."/>
            <person name="Sophianopoulou V."/>
            <person name="Squina F.M."/>
            <person name="Sun H."/>
            <person name="Susca A."/>
            <person name="Todd R.B."/>
            <person name="Tsang A."/>
            <person name="Unkles S.E."/>
            <person name="van de Wiele N."/>
            <person name="van Rossen-Uffink D."/>
            <person name="Oliveira J.V."/>
            <person name="Vesth T.C."/>
            <person name="Visser J."/>
            <person name="Yu J.-H."/>
            <person name="Zhou M."/>
            <person name="Andersen M.R."/>
            <person name="Archer D.B."/>
            <person name="Baker S.E."/>
            <person name="Benoit I."/>
            <person name="Brakhage A.A."/>
            <person name="Braus G.H."/>
            <person name="Fischer R."/>
            <person name="Frisvad J.C."/>
            <person name="Goldman G.H."/>
            <person name="Houbraken J."/>
            <person name="Oakley B."/>
            <person name="Pocsi I."/>
            <person name="Scazzocchio C."/>
            <person name="Seiboth B."/>
            <person name="vanKuyk P.A."/>
            <person name="Wortman J."/>
            <person name="Dyer P.S."/>
            <person name="Grigoriev I.V."/>
        </authorList>
    </citation>
    <scope>NUCLEOTIDE SEQUENCE [LARGE SCALE GENOMIC DNA]</scope>
    <source>
        <strain evidence="10">CBS 506.65</strain>
    </source>
</reference>
<feature type="transmembrane region" description="Helical" evidence="7">
    <location>
        <begin position="50"/>
        <end position="73"/>
    </location>
</feature>
<evidence type="ECO:0000256" key="1">
    <source>
        <dbReference type="ARBA" id="ARBA00004141"/>
    </source>
</evidence>
<feature type="region of interest" description="Disordered" evidence="6">
    <location>
        <begin position="354"/>
        <end position="375"/>
    </location>
</feature>
<accession>A0A1L9SBI8</accession>
<dbReference type="InterPro" id="IPR049326">
    <property type="entry name" value="Rhodopsin_dom_fungi"/>
</dbReference>
<keyword evidence="4 7" id="KW-0472">Membrane</keyword>
<feature type="transmembrane region" description="Helical" evidence="7">
    <location>
        <begin position="252"/>
        <end position="270"/>
    </location>
</feature>
<dbReference type="OrthoDB" id="3934549at2759"/>
<dbReference type="VEuPathDB" id="FungiDB:ASPZODRAFT_134612"/>